<dbReference type="PANTHER" id="PTHR10807:SF128">
    <property type="entry name" value="PHOSPHATIDYLINOSITOL-3,5-BISPHOSPHATE 3-PHOSPHATASE"/>
    <property type="match status" value="1"/>
</dbReference>
<dbReference type="Proteomes" id="UP000262825">
    <property type="component" value="Unassembled WGS sequence"/>
</dbReference>
<dbReference type="Pfam" id="PF06602">
    <property type="entry name" value="Myotub-related"/>
    <property type="match status" value="1"/>
</dbReference>
<evidence type="ECO:0000313" key="6">
    <source>
        <dbReference type="EMBL" id="SSD59789.1"/>
    </source>
</evidence>
<dbReference type="GO" id="GO:0016020">
    <property type="term" value="C:membrane"/>
    <property type="evidence" value="ECO:0007669"/>
    <property type="project" value="TreeGrafter"/>
</dbReference>
<evidence type="ECO:0000313" key="7">
    <source>
        <dbReference type="Proteomes" id="UP000262825"/>
    </source>
</evidence>
<evidence type="ECO:0000256" key="3">
    <source>
        <dbReference type="PIRSR" id="PIRSR630564-2"/>
    </source>
</evidence>
<evidence type="ECO:0000256" key="2">
    <source>
        <dbReference type="PIRSR" id="PIRSR630564-1"/>
    </source>
</evidence>
<evidence type="ECO:0000256" key="1">
    <source>
        <dbReference type="ARBA" id="ARBA00007471"/>
    </source>
</evidence>
<evidence type="ECO:0000259" key="5">
    <source>
        <dbReference type="PROSITE" id="PS51339"/>
    </source>
</evidence>
<reference evidence="7" key="1">
    <citation type="submission" date="2018-06" db="EMBL/GenBank/DDBJ databases">
        <authorList>
            <person name="Guldener U."/>
        </authorList>
    </citation>
    <scope>NUCLEOTIDE SEQUENCE [LARGE SCALE GENOMIC DNA]</scope>
    <source>
        <strain evidence="7">UTAD17</strain>
    </source>
</reference>
<organism evidence="6 7">
    <name type="scientific">Saccharomycodes ludwigii</name>
    <dbReference type="NCBI Taxonomy" id="36035"/>
    <lineage>
        <taxon>Eukaryota</taxon>
        <taxon>Fungi</taxon>
        <taxon>Dikarya</taxon>
        <taxon>Ascomycota</taxon>
        <taxon>Saccharomycotina</taxon>
        <taxon>Saccharomycetes</taxon>
        <taxon>Saccharomycodales</taxon>
        <taxon>Saccharomycodaceae</taxon>
        <taxon>Saccharomycodes</taxon>
    </lineage>
</organism>
<feature type="region of interest" description="Disordered" evidence="4">
    <location>
        <begin position="424"/>
        <end position="473"/>
    </location>
</feature>
<keyword evidence="7" id="KW-1185">Reference proteome</keyword>
<dbReference type="InterPro" id="IPR011993">
    <property type="entry name" value="PH-like_dom_sf"/>
</dbReference>
<dbReference type="Pfam" id="PF21098">
    <property type="entry name" value="PH-GRAM_MTMR6-like"/>
    <property type="match status" value="1"/>
</dbReference>
<accession>A0A376B5C4</accession>
<dbReference type="Gene3D" id="2.30.29.30">
    <property type="entry name" value="Pleckstrin-homology domain (PH domain)/Phosphotyrosine-binding domain (PTB)"/>
    <property type="match status" value="1"/>
</dbReference>
<proteinExistence type="inferred from homology"/>
<dbReference type="GO" id="GO:0004438">
    <property type="term" value="F:phosphatidylinositol-3-phosphate phosphatase activity"/>
    <property type="evidence" value="ECO:0007669"/>
    <property type="project" value="TreeGrafter"/>
</dbReference>
<evidence type="ECO:0000256" key="4">
    <source>
        <dbReference type="SAM" id="MobiDB-lite"/>
    </source>
</evidence>
<comment type="similarity">
    <text evidence="1">Belongs to the protein-tyrosine phosphatase family. Non-receptor class myotubularin subfamily.</text>
</comment>
<feature type="active site" description="Phosphocysteine intermediate" evidence="2">
    <location>
        <position position="357"/>
    </location>
</feature>
<dbReference type="GO" id="GO:0005737">
    <property type="term" value="C:cytoplasm"/>
    <property type="evidence" value="ECO:0007669"/>
    <property type="project" value="TreeGrafter"/>
</dbReference>
<dbReference type="EMBL" id="UFAJ01000205">
    <property type="protein sequence ID" value="SSD59789.1"/>
    <property type="molecule type" value="Genomic_DNA"/>
</dbReference>
<dbReference type="PANTHER" id="PTHR10807">
    <property type="entry name" value="MYOTUBULARIN-RELATED"/>
    <property type="match status" value="1"/>
</dbReference>
<dbReference type="AlphaFoldDB" id="A0A376B5C4"/>
<sequence length="544" mass="62334">MEYIKVAKVDDVILHKRGIQTHGTLHLTTHHLIFTSPNSKREFWLPFHIIHSVFKNKGSANYCNNNNGRNNNNIWKYQNIKIITKDLLCFSIDFKDCYQAQDVFDSIKLLTVIKPPLKLYCFLYRPNQLELPYTGKTTARIYDIRREFFDRQGLDPSRWRVSNVNSDFKFCPTYPNEFIVPFPITDTLLKHASKYRSSQRIPVLSYYHKETGCCIVRSAQPLPGLTQQRSPQDERLIYEFFQIKPSQKNVIVDCRPTTNAYAQTALGGGTENMDNYNFGGTTTRMFLGIPNIHTMRDSFQSLIDNLIVDNDINSPLNRKFSINQHSSWHKHIKTLLNNTEILVKYILFNKGNLLIHCSDGWDRTTQISSLVQLCIDPYYRTYEGFMVLVEKEWVLFGHRFLERCGHYNSNNNFHDNSSNNIIKSSILGNSNVNNNGSNNNNSNNNSNDNNNDNNNDNDIISSDEMTSSSEMMPVENHVNNKKKDDLNSILASMTNNIFGGTTSNTINTSAITGSISRNGEVQVANRGNSSSKNNNNNKDRKSVV</sequence>
<gene>
    <name evidence="6" type="ORF">SCODWIG_01550</name>
</gene>
<dbReference type="InterPro" id="IPR030564">
    <property type="entry name" value="Myotubularin"/>
</dbReference>
<dbReference type="InterPro" id="IPR010569">
    <property type="entry name" value="Myotubularin-like_Pase_dom"/>
</dbReference>
<name>A0A376B5C4_9ASCO</name>
<dbReference type="SUPFAM" id="SSF50729">
    <property type="entry name" value="PH domain-like"/>
    <property type="match status" value="1"/>
</dbReference>
<dbReference type="InterPro" id="IPR048994">
    <property type="entry name" value="PH-GRAM_MTMR6-9"/>
</dbReference>
<feature type="binding site" evidence="3">
    <location>
        <begin position="357"/>
        <end position="363"/>
    </location>
    <ligand>
        <name>substrate</name>
    </ligand>
</feature>
<dbReference type="VEuPathDB" id="FungiDB:SCODWIG_01550"/>
<dbReference type="GO" id="GO:0046856">
    <property type="term" value="P:phosphatidylinositol dephosphorylation"/>
    <property type="evidence" value="ECO:0007669"/>
    <property type="project" value="TreeGrafter"/>
</dbReference>
<protein>
    <submittedName>
        <fullName evidence="6">Related to Phosphoinositide 3-phosphatase</fullName>
    </submittedName>
</protein>
<dbReference type="PROSITE" id="PS51339">
    <property type="entry name" value="PPASE_MYOTUBULARIN"/>
    <property type="match status" value="1"/>
</dbReference>
<feature type="compositionally biased region" description="Low complexity" evidence="4">
    <location>
        <begin position="424"/>
        <end position="471"/>
    </location>
</feature>
<feature type="domain" description="Myotubularin phosphatase" evidence="5">
    <location>
        <begin position="139"/>
        <end position="544"/>
    </location>
</feature>
<dbReference type="InterPro" id="IPR029021">
    <property type="entry name" value="Prot-tyrosine_phosphatase-like"/>
</dbReference>
<feature type="binding site" evidence="3">
    <location>
        <begin position="291"/>
        <end position="292"/>
    </location>
    <ligand>
        <name>substrate</name>
    </ligand>
</feature>
<dbReference type="SUPFAM" id="SSF52799">
    <property type="entry name" value="(Phosphotyrosine protein) phosphatases II"/>
    <property type="match status" value="1"/>
</dbReference>
<feature type="region of interest" description="Disordered" evidence="4">
    <location>
        <begin position="524"/>
        <end position="544"/>
    </location>
</feature>